<dbReference type="OrthoDB" id="9869269at2"/>
<accession>A0A5M4FC77</accession>
<dbReference type="EMBL" id="SDPQ02000003">
    <property type="protein sequence ID" value="KAA1395891.1"/>
    <property type="molecule type" value="Genomic_DNA"/>
</dbReference>
<evidence type="ECO:0008006" key="4">
    <source>
        <dbReference type="Google" id="ProtNLM"/>
    </source>
</evidence>
<reference evidence="2" key="1">
    <citation type="submission" date="2019-09" db="EMBL/GenBank/DDBJ databases">
        <authorList>
            <person name="Li J."/>
        </authorList>
    </citation>
    <scope>NUCLEOTIDE SEQUENCE [LARGE SCALE GENOMIC DNA]</scope>
    <source>
        <strain evidence="2">JCM 14732</strain>
    </source>
</reference>
<keyword evidence="1" id="KW-0812">Transmembrane</keyword>
<dbReference type="RefSeq" id="WP_149690539.1">
    <property type="nucleotide sequence ID" value="NZ_SDPQ02000003.1"/>
</dbReference>
<evidence type="ECO:0000313" key="3">
    <source>
        <dbReference type="Proteomes" id="UP000380867"/>
    </source>
</evidence>
<keyword evidence="3" id="KW-1185">Reference proteome</keyword>
<evidence type="ECO:0000313" key="2">
    <source>
        <dbReference type="EMBL" id="KAA1395891.1"/>
    </source>
</evidence>
<organism evidence="2 3">
    <name type="scientific">Aeromicrobium ginsengisoli</name>
    <dbReference type="NCBI Taxonomy" id="363867"/>
    <lineage>
        <taxon>Bacteria</taxon>
        <taxon>Bacillati</taxon>
        <taxon>Actinomycetota</taxon>
        <taxon>Actinomycetes</taxon>
        <taxon>Propionibacteriales</taxon>
        <taxon>Nocardioidaceae</taxon>
        <taxon>Aeromicrobium</taxon>
    </lineage>
</organism>
<sequence>MWIVAGVSLLGTLVCGTLAGYGFWVDHHMDTEGVSARAVVTEVDGDDVTLDFTTASGRLVTADLLWMPFDVPEVHDEVMITYDPDDLTEVRPEGSNEDQVLATVFLVCACVGLLVSIGTAVGAILVHRARSRNARAAWAGPH</sequence>
<keyword evidence="1" id="KW-1133">Transmembrane helix</keyword>
<gene>
    <name evidence="2" type="ORF">ESP70_017320</name>
</gene>
<comment type="caution">
    <text evidence="2">The sequence shown here is derived from an EMBL/GenBank/DDBJ whole genome shotgun (WGS) entry which is preliminary data.</text>
</comment>
<feature type="transmembrane region" description="Helical" evidence="1">
    <location>
        <begin position="100"/>
        <end position="126"/>
    </location>
</feature>
<dbReference type="Proteomes" id="UP000380867">
    <property type="component" value="Unassembled WGS sequence"/>
</dbReference>
<keyword evidence="1" id="KW-0472">Membrane</keyword>
<evidence type="ECO:0000256" key="1">
    <source>
        <dbReference type="SAM" id="Phobius"/>
    </source>
</evidence>
<dbReference type="AlphaFoldDB" id="A0A5M4FC77"/>
<name>A0A5M4FC77_9ACTN</name>
<proteinExistence type="predicted"/>
<protein>
    <recommendedName>
        <fullName evidence="4">DUF3592 domain-containing protein</fullName>
    </recommendedName>
</protein>